<dbReference type="GO" id="GO:0005085">
    <property type="term" value="F:guanyl-nucleotide exchange factor activity"/>
    <property type="evidence" value="ECO:0007669"/>
    <property type="project" value="InterPro"/>
</dbReference>
<dbReference type="InterPro" id="IPR035899">
    <property type="entry name" value="DBL_dom_sf"/>
</dbReference>
<dbReference type="EMBL" id="JABWAB010000004">
    <property type="protein sequence ID" value="KAF6052602.1"/>
    <property type="molecule type" value="Genomic_DNA"/>
</dbReference>
<dbReference type="OrthoDB" id="4066896at2759"/>
<evidence type="ECO:0000313" key="3">
    <source>
        <dbReference type="EMBL" id="KAF6052602.1"/>
    </source>
</evidence>
<feature type="region of interest" description="Disordered" evidence="1">
    <location>
        <begin position="1109"/>
        <end position="1129"/>
    </location>
</feature>
<dbReference type="Gene3D" id="1.20.900.10">
    <property type="entry name" value="Dbl homology (DH) domain"/>
    <property type="match status" value="1"/>
</dbReference>
<dbReference type="InterPro" id="IPR000219">
    <property type="entry name" value="DH_dom"/>
</dbReference>
<proteinExistence type="predicted"/>
<dbReference type="SMART" id="SM00325">
    <property type="entry name" value="RhoGEF"/>
    <property type="match status" value="1"/>
</dbReference>
<dbReference type="InterPro" id="IPR057454">
    <property type="entry name" value="Bud3_C"/>
</dbReference>
<dbReference type="SUPFAM" id="SSF48065">
    <property type="entry name" value="DBL homology domain (DH-domain)"/>
    <property type="match status" value="1"/>
</dbReference>
<evidence type="ECO:0000256" key="1">
    <source>
        <dbReference type="SAM" id="MobiDB-lite"/>
    </source>
</evidence>
<dbReference type="Pfam" id="PF12015">
    <property type="entry name" value="Bud3_N"/>
    <property type="match status" value="1"/>
</dbReference>
<comment type="caution">
    <text evidence="3">The sequence shown here is derived from an EMBL/GenBank/DDBJ whole genome shotgun (WGS) entry which is preliminary data.</text>
</comment>
<feature type="region of interest" description="Disordered" evidence="1">
    <location>
        <begin position="814"/>
        <end position="869"/>
    </location>
</feature>
<gene>
    <name evidence="3" type="ORF">FOB60_002858</name>
</gene>
<feature type="region of interest" description="Disordered" evidence="1">
    <location>
        <begin position="896"/>
        <end position="925"/>
    </location>
</feature>
<dbReference type="PROSITE" id="PS50010">
    <property type="entry name" value="DH_2"/>
    <property type="match status" value="1"/>
</dbReference>
<evidence type="ECO:0000259" key="2">
    <source>
        <dbReference type="PROSITE" id="PS50010"/>
    </source>
</evidence>
<dbReference type="Pfam" id="PF25351">
    <property type="entry name" value="PH_BUD3_C"/>
    <property type="match status" value="1"/>
</dbReference>
<accession>A0A8X7TAH9</accession>
<evidence type="ECO:0000313" key="4">
    <source>
        <dbReference type="Proteomes" id="UP000590412"/>
    </source>
</evidence>
<feature type="region of interest" description="Disordered" evidence="1">
    <location>
        <begin position="9"/>
        <end position="32"/>
    </location>
</feature>
<feature type="compositionally biased region" description="Basic and acidic residues" evidence="1">
    <location>
        <begin position="9"/>
        <end position="18"/>
    </location>
</feature>
<feature type="compositionally biased region" description="Low complexity" evidence="1">
    <location>
        <begin position="825"/>
        <end position="846"/>
    </location>
</feature>
<dbReference type="Proteomes" id="UP000590412">
    <property type="component" value="Unassembled WGS sequence"/>
</dbReference>
<feature type="compositionally biased region" description="Polar residues" evidence="1">
    <location>
        <begin position="912"/>
        <end position="925"/>
    </location>
</feature>
<sequence length="1302" mass="147065">MSLYKRYVSGEHDKEHFRTGQKQITHGRKKTNSIDQGAQSGILLPFFNDDPKDYKSESRDQNTLLSNWMDILQNAVIFVGYDDVMFHHVVSIISSSATTSKLSAQSITKFGFASYPDLKLDPNSRFWPSCENLLSQHRNSNVRQALAVSNLKNSNRMLNHHRSMDLPMWDETNAGALASSMRLIQSKSPEHVGRKLLELGLVQHQQVHAFTLDVIYDNECASEEIVEENNQLVSLLGEQLDQIFDPLLEYAPEEIKEYYTPSTKRELVHYSNPKIQSILEEIVNVQTNYTAGLVNLLQTFIIPLRASALGKSSVDSSSAIHKINQIFPPTIDEITRVNCILNDSLLNARKVDDIEVVIAMGTIMPYFYKPFIRHEANVKHFNENLTKFAEKYKKRVFENLKLNSSQYTVREIDSIVTGALLELPKFKLLLQRLHEAIEFEETQLRNFDSNRPDDNLRLVNLNYTSAMDVIYAFSGADEHKVEAKRRVFTPTGRMLTDIADNWPSELQFDWNSRKVVGIYQLDNVARTNLSGSEILAVFSDYLLFFTVQGCDHKKIDNDDRTKTMSVADALMHSLINEKPIPNLETFPAMQVTAWCRIDEVLVTKYSTLDESNAETECLRFLSLNSGGFKSSIGGAKAFTRNYQVTGKRSPAEDIITAVEKSKILYKSSSFHLFRSANKGMHVSYTAQSRYDYETETCKSPFALFLNIDVDVPCYFEQHPQLVLLLKASMVSDDEIKVTGYDRYAKQQINDNVKSNEFSRYVEHMVEKAFYSLFSTYNTVTKNVIEGNLFHLRYLTEQYLNNDSGLEKPTCATSNKVNVDYRRNQSSSRLQRSPPKPLSSRSSILSKLHLKNSKNADMKPHPVKPTRKISNTFIPKGTKLEYKEVYKPVPKLQRKETSSTSMVIESPTEAPVNDTTNRCTSAPSIDVSPNFQFPRVDHLDEIETNNSVTVDHEVSTIKRLSTMDDISIVLRLSQDPSMGDYYYDDYDRTPNWEFVDPKNAVPGGALKHDLMGVPAQWGANELVEVYEDAIENAPASVDYNQVQHGRDTSSHRKKGDHSALVKHQFNAPPIPSFVESATSRKPSNESSIFSHVAGNPSAYNTLTTPPISSSSNGLMFKNNSTGKSNPTTLTLKRSHFPRDESSRSMSAHEVALEFSRLIDVEFSKPPLEAAIGSVLTSPSTVTETIPPSPSNTLTPFHTNSSVVTLVSNDSSSNVEVFGEESHLSIDDQEGDENQVRQGLYQQSRGTQETLIAKNEDANVVNMHSSETTTKPLNEFMRDDSISQLTNLLQSSIWFSDFDVEAFH</sequence>
<feature type="domain" description="DH" evidence="2">
    <location>
        <begin position="274"/>
        <end position="433"/>
    </location>
</feature>
<protein>
    <recommendedName>
        <fullName evidence="2">DH domain-containing protein</fullName>
    </recommendedName>
</protein>
<organism evidence="3 4">
    <name type="scientific">Candida parapsilosis</name>
    <name type="common">Yeast</name>
    <dbReference type="NCBI Taxonomy" id="5480"/>
    <lineage>
        <taxon>Eukaryota</taxon>
        <taxon>Fungi</taxon>
        <taxon>Dikarya</taxon>
        <taxon>Ascomycota</taxon>
        <taxon>Saccharomycotina</taxon>
        <taxon>Pichiomycetes</taxon>
        <taxon>Debaryomycetaceae</taxon>
        <taxon>Candida/Lodderomyces clade</taxon>
        <taxon>Candida</taxon>
    </lineage>
</organism>
<name>A0A8X7TAH9_CANPA</name>
<dbReference type="InterPro" id="IPR021895">
    <property type="entry name" value="Bud3_N"/>
</dbReference>
<reference evidence="3" key="1">
    <citation type="submission" date="2020-03" db="EMBL/GenBank/DDBJ databases">
        <title>FDA dAtabase for Regulatory Grade micrObial Sequences (FDA-ARGOS): Supporting development and validation of Infectious Disease Dx tests.</title>
        <authorList>
            <person name="Campos J."/>
            <person name="Goldberg B."/>
            <person name="Tallon L."/>
            <person name="Sadzewicz L."/>
            <person name="Vavikolanu K."/>
            <person name="Mehta A."/>
            <person name="Aluvathingal J."/>
            <person name="Nadendla S."/>
            <person name="Nandy P."/>
            <person name="Geyer C."/>
            <person name="Yan Y."/>
            <person name="Sichtig H."/>
        </authorList>
    </citation>
    <scope>NUCLEOTIDE SEQUENCE [LARGE SCALE GENOMIC DNA]</scope>
    <source>
        <strain evidence="3">FDAARGOS_652</strain>
    </source>
</reference>